<evidence type="ECO:0000313" key="1">
    <source>
        <dbReference type="EMBL" id="OJJ89201.1"/>
    </source>
</evidence>
<proteinExistence type="predicted"/>
<dbReference type="Pfam" id="PF12311">
    <property type="entry name" value="DUF3632"/>
    <property type="match status" value="1"/>
</dbReference>
<dbReference type="InterPro" id="IPR053204">
    <property type="entry name" value="Oxopyrrolidines_Biosynth-assoc"/>
</dbReference>
<dbReference type="GeneID" id="34465786"/>
<keyword evidence="2" id="KW-1185">Reference proteome</keyword>
<dbReference type="EMBL" id="KV878888">
    <property type="protein sequence ID" value="OJJ89201.1"/>
    <property type="molecule type" value="Genomic_DNA"/>
</dbReference>
<dbReference type="VEuPathDB" id="FungiDB:ASPGLDRAFT_70975"/>
<dbReference type="PANTHER" id="PTHR38797">
    <property type="entry name" value="NUCLEAR PORE COMPLEX PROTEIN NUP85-RELATED"/>
    <property type="match status" value="1"/>
</dbReference>
<accession>A0A1L9VZ61</accession>
<reference evidence="2" key="1">
    <citation type="journal article" date="2017" name="Genome Biol.">
        <title>Comparative genomics reveals high biological diversity and specific adaptations in the industrially and medically important fungal genus Aspergillus.</title>
        <authorList>
            <person name="de Vries R.P."/>
            <person name="Riley R."/>
            <person name="Wiebenga A."/>
            <person name="Aguilar-Osorio G."/>
            <person name="Amillis S."/>
            <person name="Uchima C.A."/>
            <person name="Anderluh G."/>
            <person name="Asadollahi M."/>
            <person name="Askin M."/>
            <person name="Barry K."/>
            <person name="Battaglia E."/>
            <person name="Bayram O."/>
            <person name="Benocci T."/>
            <person name="Braus-Stromeyer S.A."/>
            <person name="Caldana C."/>
            <person name="Canovas D."/>
            <person name="Cerqueira G.C."/>
            <person name="Chen F."/>
            <person name="Chen W."/>
            <person name="Choi C."/>
            <person name="Clum A."/>
            <person name="Dos Santos R.A."/>
            <person name="Damasio A.R."/>
            <person name="Diallinas G."/>
            <person name="Emri T."/>
            <person name="Fekete E."/>
            <person name="Flipphi M."/>
            <person name="Freyberg S."/>
            <person name="Gallo A."/>
            <person name="Gournas C."/>
            <person name="Habgood R."/>
            <person name="Hainaut M."/>
            <person name="Harispe M.L."/>
            <person name="Henrissat B."/>
            <person name="Hilden K.S."/>
            <person name="Hope R."/>
            <person name="Hossain A."/>
            <person name="Karabika E."/>
            <person name="Karaffa L."/>
            <person name="Karanyi Z."/>
            <person name="Krasevec N."/>
            <person name="Kuo A."/>
            <person name="Kusch H."/>
            <person name="LaButti K."/>
            <person name="Lagendijk E.L."/>
            <person name="Lapidus A."/>
            <person name="Levasseur A."/>
            <person name="Lindquist E."/>
            <person name="Lipzen A."/>
            <person name="Logrieco A.F."/>
            <person name="MacCabe A."/>
            <person name="Maekelae M.R."/>
            <person name="Malavazi I."/>
            <person name="Melin P."/>
            <person name="Meyer V."/>
            <person name="Mielnichuk N."/>
            <person name="Miskei M."/>
            <person name="Molnar A.P."/>
            <person name="Mule G."/>
            <person name="Ngan C.Y."/>
            <person name="Orejas M."/>
            <person name="Orosz E."/>
            <person name="Ouedraogo J.P."/>
            <person name="Overkamp K.M."/>
            <person name="Park H.-S."/>
            <person name="Perrone G."/>
            <person name="Piumi F."/>
            <person name="Punt P.J."/>
            <person name="Ram A.F."/>
            <person name="Ramon A."/>
            <person name="Rauscher S."/>
            <person name="Record E."/>
            <person name="Riano-Pachon D.M."/>
            <person name="Robert V."/>
            <person name="Roehrig J."/>
            <person name="Ruller R."/>
            <person name="Salamov A."/>
            <person name="Salih N.S."/>
            <person name="Samson R.A."/>
            <person name="Sandor E."/>
            <person name="Sanguinetti M."/>
            <person name="Schuetze T."/>
            <person name="Sepcic K."/>
            <person name="Shelest E."/>
            <person name="Sherlock G."/>
            <person name="Sophianopoulou V."/>
            <person name="Squina F.M."/>
            <person name="Sun H."/>
            <person name="Susca A."/>
            <person name="Todd R.B."/>
            <person name="Tsang A."/>
            <person name="Unkles S.E."/>
            <person name="van de Wiele N."/>
            <person name="van Rossen-Uffink D."/>
            <person name="Oliveira J.V."/>
            <person name="Vesth T.C."/>
            <person name="Visser J."/>
            <person name="Yu J.-H."/>
            <person name="Zhou M."/>
            <person name="Andersen M.R."/>
            <person name="Archer D.B."/>
            <person name="Baker S.E."/>
            <person name="Benoit I."/>
            <person name="Brakhage A.A."/>
            <person name="Braus G.H."/>
            <person name="Fischer R."/>
            <person name="Frisvad J.C."/>
            <person name="Goldman G.H."/>
            <person name="Houbraken J."/>
            <person name="Oakley B."/>
            <person name="Pocsi I."/>
            <person name="Scazzocchio C."/>
            <person name="Seiboth B."/>
            <person name="vanKuyk P.A."/>
            <person name="Wortman J."/>
            <person name="Dyer P.S."/>
            <person name="Grigoriev I.V."/>
        </authorList>
    </citation>
    <scope>NUCLEOTIDE SEQUENCE [LARGE SCALE GENOMIC DNA]</scope>
    <source>
        <strain evidence="2">CBS 516.65</strain>
    </source>
</reference>
<sequence>MAAVTDDIFASRFAVLQYLFSDNISAQKAARHLASISLSDNTTLEGLGRLWSLMIKCVYRFPDHHDKLVDTLVQLSKLPDAKTDNKDPIFLHDMQWNAFVPPGLPERRQSAISDIINWDTFTALLMATEEPVFAYSWFALITLRDALETPPNELSEEDPLEALTPAAAAVGNAPGRGGPLWKGNHGFCKERWELWLERFGEVARMEGEIGDKVRMIARDAVQIMREIGDGDVE</sequence>
<dbReference type="Proteomes" id="UP000184300">
    <property type="component" value="Unassembled WGS sequence"/>
</dbReference>
<dbReference type="RefSeq" id="XP_022405863.1">
    <property type="nucleotide sequence ID" value="XM_022549526.1"/>
</dbReference>
<dbReference type="InterPro" id="IPR022085">
    <property type="entry name" value="OpdG"/>
</dbReference>
<name>A0A1L9VZ61_ASPGL</name>
<dbReference type="PANTHER" id="PTHR38797:SF4">
    <property type="entry name" value="NUCLEAR PORE COMPLEX PROTEIN NUP85"/>
    <property type="match status" value="1"/>
</dbReference>
<dbReference type="STRING" id="1160497.A0A1L9VZ61"/>
<protein>
    <submittedName>
        <fullName evidence="1">Uncharacterized protein</fullName>
    </submittedName>
</protein>
<evidence type="ECO:0000313" key="2">
    <source>
        <dbReference type="Proteomes" id="UP000184300"/>
    </source>
</evidence>
<organism evidence="1 2">
    <name type="scientific">Aspergillus glaucus CBS 516.65</name>
    <dbReference type="NCBI Taxonomy" id="1160497"/>
    <lineage>
        <taxon>Eukaryota</taxon>
        <taxon>Fungi</taxon>
        <taxon>Dikarya</taxon>
        <taxon>Ascomycota</taxon>
        <taxon>Pezizomycotina</taxon>
        <taxon>Eurotiomycetes</taxon>
        <taxon>Eurotiomycetidae</taxon>
        <taxon>Eurotiales</taxon>
        <taxon>Aspergillaceae</taxon>
        <taxon>Aspergillus</taxon>
        <taxon>Aspergillus subgen. Aspergillus</taxon>
    </lineage>
</organism>
<dbReference type="AlphaFoldDB" id="A0A1L9VZ61"/>
<dbReference type="OrthoDB" id="3350591at2759"/>
<gene>
    <name evidence="1" type="ORF">ASPGLDRAFT_70975</name>
</gene>